<feature type="domain" description="HTH cro/C1-type" evidence="1">
    <location>
        <begin position="33"/>
        <end position="78"/>
    </location>
</feature>
<protein>
    <submittedName>
        <fullName evidence="2">Helix-turn-helix domain-containing protein</fullName>
    </submittedName>
</protein>
<dbReference type="InterPro" id="IPR010982">
    <property type="entry name" value="Lambda_DNA-bd_dom_sf"/>
</dbReference>
<gene>
    <name evidence="2" type="ORF">GCM10010319_47110</name>
</gene>
<dbReference type="Proteomes" id="UP001500063">
    <property type="component" value="Unassembled WGS sequence"/>
</dbReference>
<dbReference type="Pfam" id="PF01381">
    <property type="entry name" value="HTH_3"/>
    <property type="match status" value="1"/>
</dbReference>
<name>A0ABP3H924_9ACTN</name>
<comment type="caution">
    <text evidence="2">The sequence shown here is derived from an EMBL/GenBank/DDBJ whole genome shotgun (WGS) entry which is preliminary data.</text>
</comment>
<dbReference type="SMART" id="SM00530">
    <property type="entry name" value="HTH_XRE"/>
    <property type="match status" value="1"/>
</dbReference>
<evidence type="ECO:0000259" key="1">
    <source>
        <dbReference type="PROSITE" id="PS50943"/>
    </source>
</evidence>
<evidence type="ECO:0000313" key="3">
    <source>
        <dbReference type="Proteomes" id="UP001500063"/>
    </source>
</evidence>
<keyword evidence="3" id="KW-1185">Reference proteome</keyword>
<proteinExistence type="predicted"/>
<sequence>MPQSSSRLPEVNVSNWSDLTNGKRIKHLRSSDLTQQGLAEAAGVSLALVQKAEQDRGELSVGSLLKLASALNTDVGVILGQQAPRRGMNRNDRAALRQLSDSVHDSALGEWEGIDDPSSVEELSKARDLAWSAFWKSDTAVLSNLASKVLMEGHVRYGSATGTEREQVGLILASTYRVAASCATGFGQRDLALSALTSAKLRAREVDDPIMMALLESTLSWIYLRGAKTPRAVAVAERAALAIEPSFRKASRPQLLAYGRLMISAAVAASRREDEAAADDYISQAHAAAARLGRDEKLYGTAFGPTAAKTEAVGIHVALKNYGRALKLANQKDMADIPRQMSKVARNRYKLDVALAQCAAGLHDQAANTLIEVGLDAPEWVRHQALPGVIGQRIARVSTAKVRHISEIIGVPLIT</sequence>
<organism evidence="2 3">
    <name type="scientific">Streptomyces blastmyceticus</name>
    <dbReference type="NCBI Taxonomy" id="68180"/>
    <lineage>
        <taxon>Bacteria</taxon>
        <taxon>Bacillati</taxon>
        <taxon>Actinomycetota</taxon>
        <taxon>Actinomycetes</taxon>
        <taxon>Kitasatosporales</taxon>
        <taxon>Streptomycetaceae</taxon>
        <taxon>Streptomyces</taxon>
    </lineage>
</organism>
<evidence type="ECO:0000313" key="2">
    <source>
        <dbReference type="EMBL" id="GAA0363890.1"/>
    </source>
</evidence>
<accession>A0ABP3H924</accession>
<dbReference type="PROSITE" id="PS50943">
    <property type="entry name" value="HTH_CROC1"/>
    <property type="match status" value="1"/>
</dbReference>
<dbReference type="CDD" id="cd00093">
    <property type="entry name" value="HTH_XRE"/>
    <property type="match status" value="1"/>
</dbReference>
<reference evidence="3" key="1">
    <citation type="journal article" date="2019" name="Int. J. Syst. Evol. Microbiol.">
        <title>The Global Catalogue of Microorganisms (GCM) 10K type strain sequencing project: providing services to taxonomists for standard genome sequencing and annotation.</title>
        <authorList>
            <consortium name="The Broad Institute Genomics Platform"/>
            <consortium name="The Broad Institute Genome Sequencing Center for Infectious Disease"/>
            <person name="Wu L."/>
            <person name="Ma J."/>
        </authorList>
    </citation>
    <scope>NUCLEOTIDE SEQUENCE [LARGE SCALE GENOMIC DNA]</scope>
    <source>
        <strain evidence="3">JCM 4565</strain>
    </source>
</reference>
<dbReference type="InterPro" id="IPR001387">
    <property type="entry name" value="Cro/C1-type_HTH"/>
</dbReference>
<dbReference type="Gene3D" id="1.10.260.40">
    <property type="entry name" value="lambda repressor-like DNA-binding domains"/>
    <property type="match status" value="1"/>
</dbReference>
<dbReference type="EMBL" id="BAAABW010000026">
    <property type="protein sequence ID" value="GAA0363890.1"/>
    <property type="molecule type" value="Genomic_DNA"/>
</dbReference>
<dbReference type="SUPFAM" id="SSF47413">
    <property type="entry name" value="lambda repressor-like DNA-binding domains"/>
    <property type="match status" value="1"/>
</dbReference>